<comment type="caution">
    <text evidence="4">The sequence shown here is derived from an EMBL/GenBank/DDBJ whole genome shotgun (WGS) entry which is preliminary data.</text>
</comment>
<protein>
    <submittedName>
        <fullName evidence="4">Alpha/beta hydrolase</fullName>
    </submittedName>
</protein>
<sequence length="355" mass="39776">MKWIRTMVCALGMLACVSLSAFAAEYGEPNITTKTTMKELRENPSIKGSGYYTYCNEWIEGSTQYDDTPIEGYVSYAAAEDAAEGMNLVIENYNRGVQITWQVYTPEEIAENSSLGMVQLYYFPAKTANAKYAIVVPGNGGNTTAELNEGASIANQLHELGYAAFVLRYRSFLNASDNAPLYDIANAVKYLTENADQFGVQRENYALMGFSSGGHIVGLIGSDNEKFGYKAFGLPQPAALLLGYPINDFFEVKPLYQLAIDPLVLGWRYYWADISDVVNENFTPTYFFYGKNDLYMQRMCYSQQGPLLERKLRESGAVYECHVYENAPHAIGPGRHTDADGWIRQATAFWEKQCK</sequence>
<proteinExistence type="predicted"/>
<evidence type="ECO:0000259" key="3">
    <source>
        <dbReference type="Pfam" id="PF20434"/>
    </source>
</evidence>
<keyword evidence="5" id="KW-1185">Reference proteome</keyword>
<dbReference type="PANTHER" id="PTHR48081">
    <property type="entry name" value="AB HYDROLASE SUPERFAMILY PROTEIN C4A8.06C"/>
    <property type="match status" value="1"/>
</dbReference>
<dbReference type="PANTHER" id="PTHR48081:SF6">
    <property type="entry name" value="PEPTIDASE S9 PROLYL OLIGOPEPTIDASE CATALYTIC DOMAIN-CONTAINING PROTEIN"/>
    <property type="match status" value="1"/>
</dbReference>
<accession>A0ABV1BQX4</accession>
<keyword evidence="1 4" id="KW-0378">Hydrolase</keyword>
<feature type="chain" id="PRO_5047536478" evidence="2">
    <location>
        <begin position="24"/>
        <end position="355"/>
    </location>
</feature>
<evidence type="ECO:0000313" key="4">
    <source>
        <dbReference type="EMBL" id="MEQ2376791.1"/>
    </source>
</evidence>
<dbReference type="Pfam" id="PF20434">
    <property type="entry name" value="BD-FAE"/>
    <property type="match status" value="1"/>
</dbReference>
<name>A0ABV1BQX4_9FIRM</name>
<evidence type="ECO:0000256" key="2">
    <source>
        <dbReference type="SAM" id="SignalP"/>
    </source>
</evidence>
<keyword evidence="2" id="KW-0732">Signal</keyword>
<organism evidence="4 5">
    <name type="scientific">Faecalibacterium faecis</name>
    <dbReference type="NCBI Taxonomy" id="3133157"/>
    <lineage>
        <taxon>Bacteria</taxon>
        <taxon>Bacillati</taxon>
        <taxon>Bacillota</taxon>
        <taxon>Clostridia</taxon>
        <taxon>Eubacteriales</taxon>
        <taxon>Oscillospiraceae</taxon>
        <taxon>Faecalibacterium</taxon>
    </lineage>
</organism>
<dbReference type="PROSITE" id="PS51257">
    <property type="entry name" value="PROKAR_LIPOPROTEIN"/>
    <property type="match status" value="1"/>
</dbReference>
<evidence type="ECO:0000256" key="1">
    <source>
        <dbReference type="ARBA" id="ARBA00022801"/>
    </source>
</evidence>
<feature type="signal peptide" evidence="2">
    <location>
        <begin position="1"/>
        <end position="23"/>
    </location>
</feature>
<dbReference type="Proteomes" id="UP001496146">
    <property type="component" value="Unassembled WGS sequence"/>
</dbReference>
<dbReference type="Gene3D" id="3.40.50.1820">
    <property type="entry name" value="alpha/beta hydrolase"/>
    <property type="match status" value="1"/>
</dbReference>
<gene>
    <name evidence="4" type="ORF">WMO17_05340</name>
</gene>
<dbReference type="RefSeq" id="WP_291017693.1">
    <property type="nucleotide sequence ID" value="NZ_JBBMEP010000007.1"/>
</dbReference>
<dbReference type="SUPFAM" id="SSF53474">
    <property type="entry name" value="alpha/beta-Hydrolases"/>
    <property type="match status" value="1"/>
</dbReference>
<dbReference type="InterPro" id="IPR049492">
    <property type="entry name" value="BD-FAE-like_dom"/>
</dbReference>
<dbReference type="InterPro" id="IPR029058">
    <property type="entry name" value="AB_hydrolase_fold"/>
</dbReference>
<dbReference type="GO" id="GO:0016787">
    <property type="term" value="F:hydrolase activity"/>
    <property type="evidence" value="ECO:0007669"/>
    <property type="project" value="UniProtKB-KW"/>
</dbReference>
<feature type="domain" description="BD-FAE-like" evidence="3">
    <location>
        <begin position="121"/>
        <end position="225"/>
    </location>
</feature>
<reference evidence="4 5" key="1">
    <citation type="submission" date="2024-03" db="EMBL/GenBank/DDBJ databases">
        <title>Human intestinal bacterial collection.</title>
        <authorList>
            <person name="Pauvert C."/>
            <person name="Hitch T.C.A."/>
            <person name="Clavel T."/>
        </authorList>
    </citation>
    <scope>NUCLEOTIDE SEQUENCE [LARGE SCALE GENOMIC DNA]</scope>
    <source>
        <strain evidence="4 5">CLA-JM-H7-B</strain>
    </source>
</reference>
<dbReference type="InterPro" id="IPR050300">
    <property type="entry name" value="GDXG_lipolytic_enzyme"/>
</dbReference>
<dbReference type="EMBL" id="JBBMEP010000007">
    <property type="protein sequence ID" value="MEQ2376791.1"/>
    <property type="molecule type" value="Genomic_DNA"/>
</dbReference>
<evidence type="ECO:0000313" key="5">
    <source>
        <dbReference type="Proteomes" id="UP001496146"/>
    </source>
</evidence>